<dbReference type="InterPro" id="IPR019786">
    <property type="entry name" value="Zinc_finger_PHD-type_CS"/>
</dbReference>
<dbReference type="EMBL" id="CALNXK010000036">
    <property type="protein sequence ID" value="CAH3121722.1"/>
    <property type="molecule type" value="Genomic_DNA"/>
</dbReference>
<dbReference type="InterPro" id="IPR001965">
    <property type="entry name" value="Znf_PHD"/>
</dbReference>
<evidence type="ECO:0000259" key="4">
    <source>
        <dbReference type="SMART" id="SM00249"/>
    </source>
</evidence>
<name>A0ABN8NV18_9CNID</name>
<dbReference type="InterPro" id="IPR011011">
    <property type="entry name" value="Znf_FYVE_PHD"/>
</dbReference>
<keyword evidence="2" id="KW-0863">Zinc-finger</keyword>
<feature type="domain" description="Zinc finger PHD-type" evidence="4">
    <location>
        <begin position="220"/>
        <end position="264"/>
    </location>
</feature>
<dbReference type="PANTHER" id="PTHR47526">
    <property type="entry name" value="ATP-DEPENDENT DNA HELICASE"/>
    <property type="match status" value="1"/>
</dbReference>
<organism evidence="5 6">
    <name type="scientific">Porites lobata</name>
    <dbReference type="NCBI Taxonomy" id="104759"/>
    <lineage>
        <taxon>Eukaryota</taxon>
        <taxon>Metazoa</taxon>
        <taxon>Cnidaria</taxon>
        <taxon>Anthozoa</taxon>
        <taxon>Hexacorallia</taxon>
        <taxon>Scleractinia</taxon>
        <taxon>Fungiina</taxon>
        <taxon>Poritidae</taxon>
        <taxon>Porites</taxon>
    </lineage>
</organism>
<evidence type="ECO:0000256" key="3">
    <source>
        <dbReference type="ARBA" id="ARBA00022833"/>
    </source>
</evidence>
<dbReference type="Gene3D" id="3.30.40.10">
    <property type="entry name" value="Zinc/RING finger domain, C3HC4 (zinc finger)"/>
    <property type="match status" value="1"/>
</dbReference>
<dbReference type="InterPro" id="IPR013083">
    <property type="entry name" value="Znf_RING/FYVE/PHD"/>
</dbReference>
<dbReference type="PANTHER" id="PTHR47526:SF3">
    <property type="entry name" value="PHD-TYPE DOMAIN-CONTAINING PROTEIN"/>
    <property type="match status" value="1"/>
</dbReference>
<gene>
    <name evidence="5" type="ORF">PLOB_00028895</name>
</gene>
<sequence>KKRYLEKISCVGIDPVLIPDKTYDPECVPPVESMDLLSFLVLDTSYYSKDQFKDYRSLQSYNQLVSGFVSSVKGQKIGNKYIVSGKTKAAALSLIHPFSDAFVSKRRNVPTIADLFDKKYLDFGYHDLLKACEKISPKITDEEVRLIEEDTRSQSKGSSFYRHRAGRIGASISKAACHTNPAQPSQSLIKTICYPNIFTFSTEATNMRSLSHSSPDPNSACFCRLATGGPVVTCTNQACPISAFHLSCLKITKVPSKWFCPLCQK</sequence>
<evidence type="ECO:0000256" key="2">
    <source>
        <dbReference type="ARBA" id="ARBA00022771"/>
    </source>
</evidence>
<protein>
    <recommendedName>
        <fullName evidence="4">Zinc finger PHD-type domain-containing protein</fullName>
    </recommendedName>
</protein>
<dbReference type="SUPFAM" id="SSF57903">
    <property type="entry name" value="FYVE/PHD zinc finger"/>
    <property type="match status" value="1"/>
</dbReference>
<accession>A0ABN8NV18</accession>
<reference evidence="5 6" key="1">
    <citation type="submission" date="2022-05" db="EMBL/GenBank/DDBJ databases">
        <authorList>
            <consortium name="Genoscope - CEA"/>
            <person name="William W."/>
        </authorList>
    </citation>
    <scope>NUCLEOTIDE SEQUENCE [LARGE SCALE GENOMIC DNA]</scope>
</reference>
<keyword evidence="6" id="KW-1185">Reference proteome</keyword>
<dbReference type="PROSITE" id="PS01359">
    <property type="entry name" value="ZF_PHD_1"/>
    <property type="match status" value="1"/>
</dbReference>
<comment type="caution">
    <text evidence="5">The sequence shown here is derived from an EMBL/GenBank/DDBJ whole genome shotgun (WGS) entry which is preliminary data.</text>
</comment>
<keyword evidence="3" id="KW-0862">Zinc</keyword>
<feature type="non-terminal residue" evidence="5">
    <location>
        <position position="265"/>
    </location>
</feature>
<dbReference type="SMART" id="SM00249">
    <property type="entry name" value="PHD"/>
    <property type="match status" value="1"/>
</dbReference>
<keyword evidence="1" id="KW-0479">Metal-binding</keyword>
<dbReference type="Proteomes" id="UP001159405">
    <property type="component" value="Unassembled WGS sequence"/>
</dbReference>
<feature type="non-terminal residue" evidence="5">
    <location>
        <position position="1"/>
    </location>
</feature>
<evidence type="ECO:0000313" key="5">
    <source>
        <dbReference type="EMBL" id="CAH3121722.1"/>
    </source>
</evidence>
<evidence type="ECO:0000256" key="1">
    <source>
        <dbReference type="ARBA" id="ARBA00022723"/>
    </source>
</evidence>
<evidence type="ECO:0000313" key="6">
    <source>
        <dbReference type="Proteomes" id="UP001159405"/>
    </source>
</evidence>
<proteinExistence type="predicted"/>